<dbReference type="Pfam" id="PF06679">
    <property type="entry name" value="DUF1180"/>
    <property type="match status" value="1"/>
</dbReference>
<evidence type="ECO:0000256" key="5">
    <source>
        <dbReference type="ARBA" id="ARBA00022989"/>
    </source>
</evidence>
<feature type="transmembrane region" description="Helical" evidence="9">
    <location>
        <begin position="79"/>
        <end position="103"/>
    </location>
</feature>
<evidence type="ECO:0000256" key="2">
    <source>
        <dbReference type="ARBA" id="ARBA00006986"/>
    </source>
</evidence>
<gene>
    <name evidence="11" type="primary">FAM174B</name>
</gene>
<keyword evidence="3 9" id="KW-0812">Transmembrane</keyword>
<accession>A0A670JAK9</accession>
<proteinExistence type="inferred from homology"/>
<reference evidence="11" key="2">
    <citation type="submission" date="2025-08" db="UniProtKB">
        <authorList>
            <consortium name="Ensembl"/>
        </authorList>
    </citation>
    <scope>IDENTIFICATION</scope>
</reference>
<dbReference type="Ensembl" id="ENSPMRT00000022597.1">
    <property type="protein sequence ID" value="ENSPMRP00000021291.1"/>
    <property type="gene ID" value="ENSPMRG00000013826.1"/>
</dbReference>
<comment type="subcellular location">
    <subcellularLocation>
        <location evidence="1">Membrane</location>
        <topology evidence="1">Single-pass type I membrane protein</topology>
    </subcellularLocation>
</comment>
<dbReference type="OrthoDB" id="9950075at2759"/>
<feature type="signal peptide" evidence="10">
    <location>
        <begin position="1"/>
        <end position="24"/>
    </location>
</feature>
<evidence type="ECO:0000256" key="6">
    <source>
        <dbReference type="ARBA" id="ARBA00023136"/>
    </source>
</evidence>
<protein>
    <submittedName>
        <fullName evidence="11">Family with sequence similarity 174 member B</fullName>
    </submittedName>
</protein>
<dbReference type="Proteomes" id="UP000472272">
    <property type="component" value="Chromosome 14"/>
</dbReference>
<dbReference type="RefSeq" id="XP_028562356.1">
    <property type="nucleotide sequence ID" value="XM_028706523.1"/>
</dbReference>
<evidence type="ECO:0000256" key="8">
    <source>
        <dbReference type="SAM" id="MobiDB-lite"/>
    </source>
</evidence>
<keyword evidence="12" id="KW-1185">Reference proteome</keyword>
<dbReference type="KEGG" id="pmua:114584559"/>
<comment type="similarity">
    <text evidence="2">Belongs to the FAM174 family.</text>
</comment>
<keyword evidence="6 9" id="KW-0472">Membrane</keyword>
<keyword evidence="4 10" id="KW-0732">Signal</keyword>
<dbReference type="OMA" id="MRTRRKN"/>
<evidence type="ECO:0000313" key="11">
    <source>
        <dbReference type="Ensembl" id="ENSPMRP00000021291.1"/>
    </source>
</evidence>
<evidence type="ECO:0000256" key="9">
    <source>
        <dbReference type="SAM" id="Phobius"/>
    </source>
</evidence>
<dbReference type="GeneTree" id="ENSGT00730000111392"/>
<keyword evidence="5 9" id="KW-1133">Transmembrane helix</keyword>
<feature type="region of interest" description="Disordered" evidence="8">
    <location>
        <begin position="42"/>
        <end position="64"/>
    </location>
</feature>
<evidence type="ECO:0000256" key="4">
    <source>
        <dbReference type="ARBA" id="ARBA00022729"/>
    </source>
</evidence>
<keyword evidence="7" id="KW-0325">Glycoprotein</keyword>
<name>A0A670JAK9_PODMU</name>
<feature type="compositionally biased region" description="Low complexity" evidence="8">
    <location>
        <begin position="42"/>
        <end position="54"/>
    </location>
</feature>
<dbReference type="CTD" id="400451"/>
<evidence type="ECO:0000256" key="7">
    <source>
        <dbReference type="ARBA" id="ARBA00023180"/>
    </source>
</evidence>
<dbReference type="GO" id="GO:0007030">
    <property type="term" value="P:Golgi organization"/>
    <property type="evidence" value="ECO:0007669"/>
    <property type="project" value="Ensembl"/>
</dbReference>
<dbReference type="PANTHER" id="PTHR28607:SF3">
    <property type="entry name" value="MEMBRANE PROTEIN FAM174B"/>
    <property type="match status" value="1"/>
</dbReference>
<dbReference type="GO" id="GO:0005886">
    <property type="term" value="C:plasma membrane"/>
    <property type="evidence" value="ECO:0007669"/>
    <property type="project" value="Ensembl"/>
</dbReference>
<organism evidence="11 12">
    <name type="scientific">Podarcis muralis</name>
    <name type="common">Wall lizard</name>
    <name type="synonym">Lacerta muralis</name>
    <dbReference type="NCBI Taxonomy" id="64176"/>
    <lineage>
        <taxon>Eukaryota</taxon>
        <taxon>Metazoa</taxon>
        <taxon>Chordata</taxon>
        <taxon>Craniata</taxon>
        <taxon>Vertebrata</taxon>
        <taxon>Euteleostomi</taxon>
        <taxon>Lepidosauria</taxon>
        <taxon>Squamata</taxon>
        <taxon>Bifurcata</taxon>
        <taxon>Unidentata</taxon>
        <taxon>Episquamata</taxon>
        <taxon>Laterata</taxon>
        <taxon>Lacertibaenia</taxon>
        <taxon>Lacertidae</taxon>
        <taxon>Podarcis</taxon>
    </lineage>
</organism>
<evidence type="ECO:0000256" key="1">
    <source>
        <dbReference type="ARBA" id="ARBA00004479"/>
    </source>
</evidence>
<evidence type="ECO:0000313" key="12">
    <source>
        <dbReference type="Proteomes" id="UP000472272"/>
    </source>
</evidence>
<evidence type="ECO:0000256" key="3">
    <source>
        <dbReference type="ARBA" id="ARBA00022692"/>
    </source>
</evidence>
<dbReference type="GO" id="GO:0005794">
    <property type="term" value="C:Golgi apparatus"/>
    <property type="evidence" value="ECO:0007669"/>
    <property type="project" value="Ensembl"/>
</dbReference>
<sequence length="163" mass="17012">MRSFPGAVAALLWLSLLLVLPALAAVAPPPSVAAAAAAASSSGSGSNSSLSGLSEPPAGNRSEGAQRSPMWALLRDLPALKAAVIGACAASVGLIACLLLRVLRSGRKIKKTRKYDIITTPAERVEMAPLNEDDEDDEDSTVFDIKYRPKKSSGELEKLLTTL</sequence>
<reference evidence="11" key="3">
    <citation type="submission" date="2025-09" db="UniProtKB">
        <authorList>
            <consortium name="Ensembl"/>
        </authorList>
    </citation>
    <scope>IDENTIFICATION</scope>
</reference>
<evidence type="ECO:0000256" key="10">
    <source>
        <dbReference type="SAM" id="SignalP"/>
    </source>
</evidence>
<dbReference type="AlphaFoldDB" id="A0A670JAK9"/>
<dbReference type="PANTHER" id="PTHR28607">
    <property type="entry name" value="EXPRESSED PROTEIN"/>
    <property type="match status" value="1"/>
</dbReference>
<feature type="chain" id="PRO_5025478127" evidence="10">
    <location>
        <begin position="25"/>
        <end position="163"/>
    </location>
</feature>
<reference evidence="11 12" key="1">
    <citation type="journal article" date="2019" name="Proc. Natl. Acad. Sci. U.S.A.">
        <title>Regulatory changes in pterin and carotenoid genes underlie balanced color polymorphisms in the wall lizard.</title>
        <authorList>
            <person name="Andrade P."/>
            <person name="Pinho C."/>
            <person name="Perez I de Lanuza G."/>
            <person name="Afonso S."/>
            <person name="Brejcha J."/>
            <person name="Rubin C.J."/>
            <person name="Wallerman O."/>
            <person name="Pereira P."/>
            <person name="Sabatino S.J."/>
            <person name="Bellati A."/>
            <person name="Pellitteri-Rosa D."/>
            <person name="Bosakova Z."/>
            <person name="Bunikis I."/>
            <person name="Carretero M.A."/>
            <person name="Feiner N."/>
            <person name="Marsik P."/>
            <person name="Pauperio F."/>
            <person name="Salvi D."/>
            <person name="Soler L."/>
            <person name="While G.M."/>
            <person name="Uller T."/>
            <person name="Font E."/>
            <person name="Andersson L."/>
            <person name="Carneiro M."/>
        </authorList>
    </citation>
    <scope>NUCLEOTIDE SEQUENCE</scope>
</reference>
<dbReference type="InterPro" id="IPR009565">
    <property type="entry name" value="FAM174-like"/>
</dbReference>
<dbReference type="GeneID" id="114584559"/>